<evidence type="ECO:0000313" key="3">
    <source>
        <dbReference type="Proteomes" id="UP000756132"/>
    </source>
</evidence>
<name>A0A9Q8L667_PASFU</name>
<evidence type="ECO:0008006" key="4">
    <source>
        <dbReference type="Google" id="ProtNLM"/>
    </source>
</evidence>
<dbReference type="EMBL" id="CP090163">
    <property type="protein sequence ID" value="UJO11554.1"/>
    <property type="molecule type" value="Genomic_DNA"/>
</dbReference>
<dbReference type="AlphaFoldDB" id="A0A9Q8L667"/>
<dbReference type="SUPFAM" id="SSF81383">
    <property type="entry name" value="F-box domain"/>
    <property type="match status" value="1"/>
</dbReference>
<dbReference type="KEGG" id="ffu:CLAFUR5_01355"/>
<evidence type="ECO:0000313" key="2">
    <source>
        <dbReference type="EMBL" id="UJO11554.1"/>
    </source>
</evidence>
<protein>
    <recommendedName>
        <fullName evidence="4">F-box domain-containing protein</fullName>
    </recommendedName>
</protein>
<proteinExistence type="predicted"/>
<organism evidence="2 3">
    <name type="scientific">Passalora fulva</name>
    <name type="common">Tomato leaf mold</name>
    <name type="synonym">Cladosporium fulvum</name>
    <dbReference type="NCBI Taxonomy" id="5499"/>
    <lineage>
        <taxon>Eukaryota</taxon>
        <taxon>Fungi</taxon>
        <taxon>Dikarya</taxon>
        <taxon>Ascomycota</taxon>
        <taxon>Pezizomycotina</taxon>
        <taxon>Dothideomycetes</taxon>
        <taxon>Dothideomycetidae</taxon>
        <taxon>Mycosphaerellales</taxon>
        <taxon>Mycosphaerellaceae</taxon>
        <taxon>Fulvia</taxon>
    </lineage>
</organism>
<feature type="region of interest" description="Disordered" evidence="1">
    <location>
        <begin position="36"/>
        <end position="55"/>
    </location>
</feature>
<reference evidence="2" key="1">
    <citation type="submission" date="2021-12" db="EMBL/GenBank/DDBJ databases">
        <authorList>
            <person name="Zaccaron A."/>
            <person name="Stergiopoulos I."/>
        </authorList>
    </citation>
    <scope>NUCLEOTIDE SEQUENCE</scope>
    <source>
        <strain evidence="2">Race5_Kim</strain>
    </source>
</reference>
<reference evidence="2" key="2">
    <citation type="journal article" date="2022" name="Microb. Genom.">
        <title>A chromosome-scale genome assembly of the tomato pathogen Cladosporium fulvum reveals a compartmentalized genome architecture and the presence of a dispensable chromosome.</title>
        <authorList>
            <person name="Zaccaron A.Z."/>
            <person name="Chen L.H."/>
            <person name="Samaras A."/>
            <person name="Stergiopoulos I."/>
        </authorList>
    </citation>
    <scope>NUCLEOTIDE SEQUENCE</scope>
    <source>
        <strain evidence="2">Race5_Kim</strain>
    </source>
</reference>
<feature type="region of interest" description="Disordered" evidence="1">
    <location>
        <begin position="1"/>
        <end position="20"/>
    </location>
</feature>
<dbReference type="GeneID" id="71981233"/>
<keyword evidence="3" id="KW-1185">Reference proteome</keyword>
<gene>
    <name evidence="2" type="ORF">CLAFUR5_01355</name>
</gene>
<dbReference type="InterPro" id="IPR036047">
    <property type="entry name" value="F-box-like_dom_sf"/>
</dbReference>
<sequence length="125" mass="13720">MSSSTQAAAPQARSRRFSDADQAAIAVGRLFVSDKHAMAEQTQEGPDPTASTPLPPPHACLAAECAITKVLETTELLELILSCLGTADVHGVRLINRKWDEITRTSPLLRLHNFVNPQWKRHPQD</sequence>
<dbReference type="RefSeq" id="XP_047755920.1">
    <property type="nucleotide sequence ID" value="XM_047900503.1"/>
</dbReference>
<dbReference type="Proteomes" id="UP000756132">
    <property type="component" value="Chromosome 1"/>
</dbReference>
<accession>A0A9Q8L667</accession>
<evidence type="ECO:0000256" key="1">
    <source>
        <dbReference type="SAM" id="MobiDB-lite"/>
    </source>
</evidence>